<reference evidence="1 2" key="1">
    <citation type="submission" date="2017-12" db="EMBL/GenBank/DDBJ databases">
        <title>The genome sequence of Caulobacter flavus CGMCC1 15093.</title>
        <authorList>
            <person name="Gao J."/>
            <person name="Mao X."/>
            <person name="Sun J."/>
        </authorList>
    </citation>
    <scope>NUCLEOTIDE SEQUENCE [LARGE SCALE GENOMIC DNA]</scope>
    <source>
        <strain evidence="1 2">CGMCC1 15093</strain>
    </source>
</reference>
<dbReference type="Proteomes" id="UP000234483">
    <property type="component" value="Unassembled WGS sequence"/>
</dbReference>
<gene>
    <name evidence="1" type="ORF">CFHF_19565</name>
</gene>
<name>A0A2N5CP03_9CAUL</name>
<accession>A0A2N5CP03</accession>
<organism evidence="1 2">
    <name type="scientific">Caulobacter flavus</name>
    <dbReference type="NCBI Taxonomy" id="1679497"/>
    <lineage>
        <taxon>Bacteria</taxon>
        <taxon>Pseudomonadati</taxon>
        <taxon>Pseudomonadota</taxon>
        <taxon>Alphaproteobacteria</taxon>
        <taxon>Caulobacterales</taxon>
        <taxon>Caulobacteraceae</taxon>
        <taxon>Caulobacter</taxon>
    </lineage>
</organism>
<dbReference type="EMBL" id="PJRQ01000041">
    <property type="protein sequence ID" value="PLR08658.1"/>
    <property type="molecule type" value="Genomic_DNA"/>
</dbReference>
<sequence length="167" mass="17705">MDLASGPAGQARAACQAFGQACPAQIWRRLSMAPGDYLQMAQAYCEAAEALALARQAHEAPLYMLSAHAIELALKSVLLSQGDDVEALMAFGHSLDACRQRAVRHGFGAAAAPSIAAGVQAVAMAHHAQAFRYPQALDWEPPPVEDLVTIARRVVLAAQNYLAERAA</sequence>
<dbReference type="Gene3D" id="1.20.120.330">
    <property type="entry name" value="Nucleotidyltransferases domain 2"/>
    <property type="match status" value="1"/>
</dbReference>
<comment type="caution">
    <text evidence="1">The sequence shown here is derived from an EMBL/GenBank/DDBJ whole genome shotgun (WGS) entry which is preliminary data.</text>
</comment>
<evidence type="ECO:0000313" key="2">
    <source>
        <dbReference type="Proteomes" id="UP000234483"/>
    </source>
</evidence>
<evidence type="ECO:0000313" key="1">
    <source>
        <dbReference type="EMBL" id="PLR08658.1"/>
    </source>
</evidence>
<proteinExistence type="predicted"/>
<evidence type="ECO:0008006" key="3">
    <source>
        <dbReference type="Google" id="ProtNLM"/>
    </source>
</evidence>
<protein>
    <recommendedName>
        <fullName evidence="3">HEPN domain-containing protein</fullName>
    </recommendedName>
</protein>
<dbReference type="AlphaFoldDB" id="A0A2N5CP03"/>